<organism evidence="3 4">
    <name type="scientific">Eragrostis curvula</name>
    <name type="common">weeping love grass</name>
    <dbReference type="NCBI Taxonomy" id="38414"/>
    <lineage>
        <taxon>Eukaryota</taxon>
        <taxon>Viridiplantae</taxon>
        <taxon>Streptophyta</taxon>
        <taxon>Embryophyta</taxon>
        <taxon>Tracheophyta</taxon>
        <taxon>Spermatophyta</taxon>
        <taxon>Magnoliopsida</taxon>
        <taxon>Liliopsida</taxon>
        <taxon>Poales</taxon>
        <taxon>Poaceae</taxon>
        <taxon>PACMAD clade</taxon>
        <taxon>Chloridoideae</taxon>
        <taxon>Eragrostideae</taxon>
        <taxon>Eragrostidinae</taxon>
        <taxon>Eragrostis</taxon>
    </lineage>
</organism>
<dbReference type="AlphaFoldDB" id="A0A5J9TC68"/>
<dbReference type="EMBL" id="RWGY01000039">
    <property type="protein sequence ID" value="TVU08807.1"/>
    <property type="molecule type" value="Genomic_DNA"/>
</dbReference>
<protein>
    <recommendedName>
        <fullName evidence="2">DUF3615 domain-containing protein</fullName>
    </recommendedName>
</protein>
<feature type="domain" description="DUF3615" evidence="2">
    <location>
        <begin position="277"/>
        <end position="376"/>
    </location>
</feature>
<evidence type="ECO:0000256" key="1">
    <source>
        <dbReference type="SAM" id="MobiDB-lite"/>
    </source>
</evidence>
<dbReference type="Proteomes" id="UP000324897">
    <property type="component" value="Chromosome 3"/>
</dbReference>
<dbReference type="PANTHER" id="PTHR33326:SF14">
    <property type="entry name" value="EXPRESSED PROTEIN"/>
    <property type="match status" value="1"/>
</dbReference>
<sequence length="396" mass="45263">MDPDRRWRRRRSSPPPPPRPPPPPPSRCLGVYDITVDEGGVFHPRPNCGGGPFRSLVETTAAIRRRHFPGSSGVVRVRTYGETVYFDGLSFPQRPVPYSFAIENGMFNVHPLGVGGPFESLSDAMAAIELHRTPPARIPPLPKEYYFTMKDGLFHLHPDGLGGPFSSLSDVTAAVQRHKESLKPPPFDLEKEGREQMPRMKKFLSELDPAEYIPVMAPPQTELRKYPTEATGSSVDHLEQNTCDPVLMEAIELFERLDEEEETRRSGMQWMQKEVTEAFESYLPSIGEKDIKYEFQKLDYQCLICDSFPKMYHHYNFTMKIKLPSERHWKEKTYFAEVKHKENEKQYFCCPLQRTDEGTWGHCFGCANVGINLKHPAQGGYEEGNEQSGFPFDTSE</sequence>
<evidence type="ECO:0000313" key="4">
    <source>
        <dbReference type="Proteomes" id="UP000324897"/>
    </source>
</evidence>
<feature type="non-terminal residue" evidence="3">
    <location>
        <position position="1"/>
    </location>
</feature>
<feature type="compositionally biased region" description="Pro residues" evidence="1">
    <location>
        <begin position="13"/>
        <end position="26"/>
    </location>
</feature>
<dbReference type="OrthoDB" id="696073at2759"/>
<name>A0A5J9TC68_9POAL</name>
<feature type="compositionally biased region" description="Basic residues" evidence="1">
    <location>
        <begin position="1"/>
        <end position="12"/>
    </location>
</feature>
<dbReference type="Pfam" id="PF12274">
    <property type="entry name" value="DUF3615"/>
    <property type="match status" value="1"/>
</dbReference>
<gene>
    <name evidence="3" type="ORF">EJB05_42222</name>
</gene>
<evidence type="ECO:0000259" key="2">
    <source>
        <dbReference type="Pfam" id="PF12274"/>
    </source>
</evidence>
<keyword evidence="4" id="KW-1185">Reference proteome</keyword>
<accession>A0A5J9TC68</accession>
<feature type="region of interest" description="Disordered" evidence="1">
    <location>
        <begin position="1"/>
        <end position="27"/>
    </location>
</feature>
<evidence type="ECO:0000313" key="3">
    <source>
        <dbReference type="EMBL" id="TVU08807.1"/>
    </source>
</evidence>
<dbReference type="InterPro" id="IPR022059">
    <property type="entry name" value="DUF3615"/>
</dbReference>
<reference evidence="3 4" key="1">
    <citation type="journal article" date="2019" name="Sci. Rep.">
        <title>A high-quality genome of Eragrostis curvula grass provides insights into Poaceae evolution and supports new strategies to enhance forage quality.</title>
        <authorList>
            <person name="Carballo J."/>
            <person name="Santos B.A.C.M."/>
            <person name="Zappacosta D."/>
            <person name="Garbus I."/>
            <person name="Selva J.P."/>
            <person name="Gallo C.A."/>
            <person name="Diaz A."/>
            <person name="Albertini E."/>
            <person name="Caccamo M."/>
            <person name="Echenique V."/>
        </authorList>
    </citation>
    <scope>NUCLEOTIDE SEQUENCE [LARGE SCALE GENOMIC DNA]</scope>
    <source>
        <strain evidence="4">cv. Victoria</strain>
        <tissue evidence="3">Leaf</tissue>
    </source>
</reference>
<dbReference type="Gramene" id="TVU08807">
    <property type="protein sequence ID" value="TVU08807"/>
    <property type="gene ID" value="EJB05_42222"/>
</dbReference>
<comment type="caution">
    <text evidence="3">The sequence shown here is derived from an EMBL/GenBank/DDBJ whole genome shotgun (WGS) entry which is preliminary data.</text>
</comment>
<dbReference type="PANTHER" id="PTHR33326">
    <property type="entry name" value="OS05G0543800 PROTEIN"/>
    <property type="match status" value="1"/>
</dbReference>
<proteinExistence type="predicted"/>